<organism evidence="2 3">
    <name type="scientific">Planobispora longispora</name>
    <dbReference type="NCBI Taxonomy" id="28887"/>
    <lineage>
        <taxon>Bacteria</taxon>
        <taxon>Bacillati</taxon>
        <taxon>Actinomycetota</taxon>
        <taxon>Actinomycetes</taxon>
        <taxon>Streptosporangiales</taxon>
        <taxon>Streptosporangiaceae</taxon>
        <taxon>Planobispora</taxon>
    </lineage>
</organism>
<dbReference type="AlphaFoldDB" id="A0A8J3RTJ4"/>
<proteinExistence type="predicted"/>
<dbReference type="Proteomes" id="UP000616724">
    <property type="component" value="Unassembled WGS sequence"/>
</dbReference>
<sequence>MTRSWPPLSVPIPVPVPVPLPLLLRTRTGPRLRSVPAPLPVPPRLSCGGRAVTRFPPPAPRNGHPADRSEEEERYALPGI</sequence>
<keyword evidence="3" id="KW-1185">Reference proteome</keyword>
<accession>A0A8J3RTJ4</accession>
<comment type="caution">
    <text evidence="2">The sequence shown here is derived from an EMBL/GenBank/DDBJ whole genome shotgun (WGS) entry which is preliminary data.</text>
</comment>
<reference evidence="2 3" key="1">
    <citation type="submission" date="2021-01" db="EMBL/GenBank/DDBJ databases">
        <title>Whole genome shotgun sequence of Planobispora longispora NBRC 13918.</title>
        <authorList>
            <person name="Komaki H."/>
            <person name="Tamura T."/>
        </authorList>
    </citation>
    <scope>NUCLEOTIDE SEQUENCE [LARGE SCALE GENOMIC DNA]</scope>
    <source>
        <strain evidence="2 3">NBRC 13918</strain>
    </source>
</reference>
<evidence type="ECO:0000256" key="1">
    <source>
        <dbReference type="SAM" id="MobiDB-lite"/>
    </source>
</evidence>
<protein>
    <submittedName>
        <fullName evidence="2">Uncharacterized protein</fullName>
    </submittedName>
</protein>
<feature type="region of interest" description="Disordered" evidence="1">
    <location>
        <begin position="48"/>
        <end position="80"/>
    </location>
</feature>
<dbReference type="EMBL" id="BOOH01000082">
    <property type="protein sequence ID" value="GIH81547.1"/>
    <property type="molecule type" value="Genomic_DNA"/>
</dbReference>
<evidence type="ECO:0000313" key="3">
    <source>
        <dbReference type="Proteomes" id="UP000616724"/>
    </source>
</evidence>
<evidence type="ECO:0000313" key="2">
    <source>
        <dbReference type="EMBL" id="GIH81547.1"/>
    </source>
</evidence>
<gene>
    <name evidence="2" type="ORF">Plo01_79760</name>
</gene>
<name>A0A8J3RTJ4_9ACTN</name>